<evidence type="ECO:0000259" key="11">
    <source>
        <dbReference type="Pfam" id="PF01225"/>
    </source>
</evidence>
<evidence type="ECO:0000256" key="4">
    <source>
        <dbReference type="ARBA" id="ARBA00022741"/>
    </source>
</evidence>
<dbReference type="InterPro" id="IPR036615">
    <property type="entry name" value="Mur_ligase_C_dom_sf"/>
</dbReference>
<dbReference type="PANTHER" id="PTHR43024">
    <property type="entry name" value="UDP-N-ACETYLMURAMOYL-TRIPEPTIDE--D-ALANYL-D-ALANINE LIGASE"/>
    <property type="match status" value="1"/>
</dbReference>
<proteinExistence type="inferred from homology"/>
<dbReference type="Pfam" id="PF02875">
    <property type="entry name" value="Mur_ligase_C"/>
    <property type="match status" value="1"/>
</dbReference>
<dbReference type="GO" id="GO:0009252">
    <property type="term" value="P:peptidoglycan biosynthetic process"/>
    <property type="evidence" value="ECO:0007669"/>
    <property type="project" value="UniProtKB-KW"/>
</dbReference>
<feature type="domain" description="Mur ligase central" evidence="13">
    <location>
        <begin position="107"/>
        <end position="291"/>
    </location>
</feature>
<dbReference type="Pfam" id="PF08245">
    <property type="entry name" value="Mur_ligase_M"/>
    <property type="match status" value="1"/>
</dbReference>
<keyword evidence="6" id="KW-0133">Cell shape</keyword>
<evidence type="ECO:0000256" key="8">
    <source>
        <dbReference type="ARBA" id="ARBA00023306"/>
    </source>
</evidence>
<feature type="domain" description="Mur ligase C-terminal" evidence="12">
    <location>
        <begin position="315"/>
        <end position="439"/>
    </location>
</feature>
<evidence type="ECO:0000259" key="13">
    <source>
        <dbReference type="Pfam" id="PF08245"/>
    </source>
</evidence>
<dbReference type="InterPro" id="IPR051046">
    <property type="entry name" value="MurCDEF_CellWall_CoF430Synth"/>
</dbReference>
<keyword evidence="7" id="KW-0573">Peptidoglycan synthesis</keyword>
<dbReference type="NCBIfam" id="TIGR01143">
    <property type="entry name" value="murF"/>
    <property type="match status" value="1"/>
</dbReference>
<protein>
    <recommendedName>
        <fullName evidence="10">UDP-MurNAc-pentapeptide synthetase</fullName>
    </recommendedName>
</protein>
<evidence type="ECO:0000259" key="12">
    <source>
        <dbReference type="Pfam" id="PF02875"/>
    </source>
</evidence>
<evidence type="ECO:0000256" key="2">
    <source>
        <dbReference type="ARBA" id="ARBA00022598"/>
    </source>
</evidence>
<evidence type="ECO:0000256" key="10">
    <source>
        <dbReference type="ARBA" id="ARBA00031461"/>
    </source>
</evidence>
<dbReference type="Gene3D" id="3.40.1390.10">
    <property type="entry name" value="MurE/MurF, N-terminal domain"/>
    <property type="match status" value="1"/>
</dbReference>
<keyword evidence="9" id="KW-0961">Cell wall biogenesis/degradation</keyword>
<sequence length="459" mass="48757">MIKISAAEFAKVVSGKLHLLSEETILNEIPVINSNKAIKGTFFAAFKGDHVDGHDFVNSAIKSGATFALVSKPVDAPSIQVEDVGQALLTLTAYVRSKLTGMKLVGITGSQGKTTTKEFLNSILQIAGNTVATEENFNTDIGVPLTILRCNEQSKYCIVEMGARHVGDIAKLTKVAAPDVGVVLVVGRAHLGEFGSVEALAKTKAELISGLPANAVAVLGSYDKFTPKMADNLPLKKIIFGDGQTVRAADIEMHGGYAHFDLVTPSGRNPVSLQLLGEHQIPNALGAAAAAVALGISNEQIATGLITSTLGSKWRMQVEELDGLKIINDYYNANPESMKAAIKTLVLLSQESGGASWAVLGKMHELGDAEQAGHQEVVKYCQEIGVDHLVTVSTGLYKCEDSENSEKHLLIHNCANADTVLELVNNFSAGDVVLLKASRSEKFEDLANLLRNKWSGGAA</sequence>
<dbReference type="GO" id="GO:0047480">
    <property type="term" value="F:UDP-N-acetylmuramoyl-tripeptide-D-alanyl-D-alanine ligase activity"/>
    <property type="evidence" value="ECO:0007669"/>
    <property type="project" value="InterPro"/>
</dbReference>
<keyword evidence="1" id="KW-0963">Cytoplasm</keyword>
<evidence type="ECO:0000256" key="6">
    <source>
        <dbReference type="ARBA" id="ARBA00022960"/>
    </source>
</evidence>
<dbReference type="GO" id="GO:0008360">
    <property type="term" value="P:regulation of cell shape"/>
    <property type="evidence" value="ECO:0007669"/>
    <property type="project" value="UniProtKB-KW"/>
</dbReference>
<evidence type="ECO:0000256" key="1">
    <source>
        <dbReference type="ARBA" id="ARBA00022490"/>
    </source>
</evidence>
<dbReference type="PANTHER" id="PTHR43024:SF1">
    <property type="entry name" value="UDP-N-ACETYLMURAMOYL-TRIPEPTIDE--D-ALANYL-D-ALANINE LIGASE"/>
    <property type="match status" value="1"/>
</dbReference>
<dbReference type="SUPFAM" id="SSF53244">
    <property type="entry name" value="MurD-like peptide ligases, peptide-binding domain"/>
    <property type="match status" value="1"/>
</dbReference>
<dbReference type="InterPro" id="IPR036565">
    <property type="entry name" value="Mur-like_cat_sf"/>
</dbReference>
<keyword evidence="3" id="KW-0132">Cell division</keyword>
<organism evidence="14">
    <name type="scientific">freshwater metagenome</name>
    <dbReference type="NCBI Taxonomy" id="449393"/>
    <lineage>
        <taxon>unclassified sequences</taxon>
        <taxon>metagenomes</taxon>
        <taxon>ecological metagenomes</taxon>
    </lineage>
</organism>
<dbReference type="InterPro" id="IPR035911">
    <property type="entry name" value="MurE/MurF_N"/>
</dbReference>
<feature type="domain" description="Mur ligase N-terminal catalytic" evidence="11">
    <location>
        <begin position="32"/>
        <end position="74"/>
    </location>
</feature>
<dbReference type="InterPro" id="IPR005863">
    <property type="entry name" value="UDP-N-AcMur_synth"/>
</dbReference>
<evidence type="ECO:0000256" key="9">
    <source>
        <dbReference type="ARBA" id="ARBA00023316"/>
    </source>
</evidence>
<dbReference type="GO" id="GO:0071555">
    <property type="term" value="P:cell wall organization"/>
    <property type="evidence" value="ECO:0007669"/>
    <property type="project" value="UniProtKB-KW"/>
</dbReference>
<reference evidence="14" key="1">
    <citation type="submission" date="2020-05" db="EMBL/GenBank/DDBJ databases">
        <authorList>
            <person name="Chiriac C."/>
            <person name="Salcher M."/>
            <person name="Ghai R."/>
            <person name="Kavagutti S V."/>
        </authorList>
    </citation>
    <scope>NUCLEOTIDE SEQUENCE</scope>
</reference>
<dbReference type="InterPro" id="IPR004101">
    <property type="entry name" value="Mur_ligase_C"/>
</dbReference>
<keyword evidence="5" id="KW-0067">ATP-binding</keyword>
<dbReference type="Gene3D" id="3.40.1190.10">
    <property type="entry name" value="Mur-like, catalytic domain"/>
    <property type="match status" value="1"/>
</dbReference>
<dbReference type="SUPFAM" id="SSF53623">
    <property type="entry name" value="MurD-like peptide ligases, catalytic domain"/>
    <property type="match status" value="1"/>
</dbReference>
<evidence type="ECO:0000256" key="3">
    <source>
        <dbReference type="ARBA" id="ARBA00022618"/>
    </source>
</evidence>
<name>A0A6J6NEM4_9ZZZZ</name>
<evidence type="ECO:0000313" key="14">
    <source>
        <dbReference type="EMBL" id="CAB4684576.1"/>
    </source>
</evidence>
<keyword evidence="4" id="KW-0547">Nucleotide-binding</keyword>
<evidence type="ECO:0000256" key="5">
    <source>
        <dbReference type="ARBA" id="ARBA00022840"/>
    </source>
</evidence>
<dbReference type="InterPro" id="IPR013221">
    <property type="entry name" value="Mur_ligase_cen"/>
</dbReference>
<evidence type="ECO:0000256" key="7">
    <source>
        <dbReference type="ARBA" id="ARBA00022984"/>
    </source>
</evidence>
<dbReference type="GO" id="GO:0005524">
    <property type="term" value="F:ATP binding"/>
    <property type="evidence" value="ECO:0007669"/>
    <property type="project" value="UniProtKB-KW"/>
</dbReference>
<dbReference type="GO" id="GO:0051301">
    <property type="term" value="P:cell division"/>
    <property type="evidence" value="ECO:0007669"/>
    <property type="project" value="UniProtKB-KW"/>
</dbReference>
<keyword evidence="8" id="KW-0131">Cell cycle</keyword>
<keyword evidence="2" id="KW-0436">Ligase</keyword>
<dbReference type="SUPFAM" id="SSF63418">
    <property type="entry name" value="MurE/MurF N-terminal domain"/>
    <property type="match status" value="1"/>
</dbReference>
<dbReference type="Gene3D" id="3.90.190.20">
    <property type="entry name" value="Mur ligase, C-terminal domain"/>
    <property type="match status" value="1"/>
</dbReference>
<dbReference type="InterPro" id="IPR000713">
    <property type="entry name" value="Mur_ligase_N"/>
</dbReference>
<dbReference type="HAMAP" id="MF_02019">
    <property type="entry name" value="MurF"/>
    <property type="match status" value="1"/>
</dbReference>
<accession>A0A6J6NEM4</accession>
<gene>
    <name evidence="14" type="ORF">UFOPK2576_00065</name>
</gene>
<dbReference type="AlphaFoldDB" id="A0A6J6NEM4"/>
<dbReference type="EMBL" id="CAEZXQ010000003">
    <property type="protein sequence ID" value="CAB4684576.1"/>
    <property type="molecule type" value="Genomic_DNA"/>
</dbReference>
<dbReference type="Pfam" id="PF01225">
    <property type="entry name" value="Mur_ligase"/>
    <property type="match status" value="1"/>
</dbReference>